<gene>
    <name evidence="1" type="ORF">VA599_10130</name>
</gene>
<evidence type="ECO:0008006" key="3">
    <source>
        <dbReference type="Google" id="ProtNLM"/>
    </source>
</evidence>
<accession>A0ABV0CIV0</accession>
<evidence type="ECO:0000313" key="2">
    <source>
        <dbReference type="Proteomes" id="UP001405405"/>
    </source>
</evidence>
<evidence type="ECO:0000313" key="1">
    <source>
        <dbReference type="EMBL" id="MEN7431110.1"/>
    </source>
</evidence>
<sequence>MDNRAVLFLAGIILIRCPLLGSQSGATLKTKPSLARKPDIKQANRLRLRVIPRRNMLDSANKGDCLLPPFRAENGWNKACGQIPRTNWLRRRDSFDAWFQSQFERADNADSFSDGGMANLSFQLAIIRRQGLASAGGFMYKQ</sequence>
<dbReference type="RefSeq" id="WP_152526962.1">
    <property type="nucleotide sequence ID" value="NZ_JAYFSJ010000006.1"/>
</dbReference>
<protein>
    <recommendedName>
        <fullName evidence="3">Secreted protein</fullName>
    </recommendedName>
</protein>
<organism evidence="1 2">
    <name type="scientific">Chromobacterium indicum</name>
    <dbReference type="NCBI Taxonomy" id="3110228"/>
    <lineage>
        <taxon>Bacteria</taxon>
        <taxon>Pseudomonadati</taxon>
        <taxon>Pseudomonadota</taxon>
        <taxon>Betaproteobacteria</taxon>
        <taxon>Neisseriales</taxon>
        <taxon>Chromobacteriaceae</taxon>
        <taxon>Chromobacterium</taxon>
    </lineage>
</organism>
<comment type="caution">
    <text evidence="1">The sequence shown here is derived from an EMBL/GenBank/DDBJ whole genome shotgun (WGS) entry which is preliminary data.</text>
</comment>
<dbReference type="EMBL" id="JAYFSJ010000006">
    <property type="protein sequence ID" value="MEN7431110.1"/>
    <property type="molecule type" value="Genomic_DNA"/>
</dbReference>
<dbReference type="Proteomes" id="UP001405405">
    <property type="component" value="Unassembled WGS sequence"/>
</dbReference>
<reference evidence="1 2" key="1">
    <citation type="submission" date="2023-12" db="EMBL/GenBank/DDBJ databases">
        <title>Chromobacterium sp. strain TRC.1.1.SA producing antimicrobial pigment.</title>
        <authorList>
            <person name="Verma N."/>
            <person name="Choksket S."/>
            <person name="Pinnaka A.K."/>
            <person name="Korpole S."/>
        </authorList>
    </citation>
    <scope>NUCLEOTIDE SEQUENCE [LARGE SCALE GENOMIC DNA]</scope>
    <source>
        <strain evidence="1 2">TRC1.1.SA</strain>
    </source>
</reference>
<keyword evidence="2" id="KW-1185">Reference proteome</keyword>
<proteinExistence type="predicted"/>
<name>A0ABV0CIV0_9NEIS</name>